<dbReference type="PANTHER" id="PTHR33602">
    <property type="entry name" value="REGULATORY PROTEIN RECX FAMILY PROTEIN"/>
    <property type="match status" value="1"/>
</dbReference>
<reference evidence="9 10" key="1">
    <citation type="journal article" date="2014" name="Genome Announc.">
        <title>Draft Genome Sequences of Marine Flavobacterium Nonlabens Strains NR17, NR24, NR27, NR32, NR33, and Ara13.</title>
        <authorList>
            <person name="Nakanishi M."/>
            <person name="Meirelles P."/>
            <person name="Suzuki R."/>
            <person name="Takatani N."/>
            <person name="Mino S."/>
            <person name="Suda W."/>
            <person name="Oshima K."/>
            <person name="Hattori M."/>
            <person name="Ohkuma M."/>
            <person name="Hosokawa M."/>
            <person name="Miyashita K."/>
            <person name="Thompson F.L."/>
            <person name="Niwa A."/>
            <person name="Sawabe T."/>
            <person name="Sawabe T."/>
        </authorList>
    </citation>
    <scope>NUCLEOTIDE SEQUENCE [LARGE SCALE GENOMIC DNA]</scope>
    <source>
        <strain evidence="7">JCM 19296</strain>
        <strain evidence="8">JCM 19314</strain>
        <strain evidence="9">JCM19296</strain>
        <strain evidence="10">JCM19314</strain>
    </source>
</reference>
<dbReference type="AlphaFoldDB" id="A0A081D6N8"/>
<evidence type="ECO:0000259" key="5">
    <source>
        <dbReference type="Pfam" id="PF02631"/>
    </source>
</evidence>
<dbReference type="InterPro" id="IPR036388">
    <property type="entry name" value="WH-like_DNA-bd_sf"/>
</dbReference>
<dbReference type="PANTHER" id="PTHR33602:SF1">
    <property type="entry name" value="REGULATORY PROTEIN RECX FAMILY PROTEIN"/>
    <property type="match status" value="1"/>
</dbReference>
<evidence type="ECO:0000256" key="2">
    <source>
        <dbReference type="ARBA" id="ARBA00009695"/>
    </source>
</evidence>
<gene>
    <name evidence="7" type="ORF">JCM19296_162</name>
    <name evidence="8" type="ORF">JCM19314_2482</name>
</gene>
<dbReference type="Gene3D" id="1.10.10.10">
    <property type="entry name" value="Winged helix-like DNA-binding domain superfamily/Winged helix DNA-binding domain"/>
    <property type="match status" value="2"/>
</dbReference>
<feature type="domain" description="RecX second three-helical" evidence="5">
    <location>
        <begin position="57"/>
        <end position="99"/>
    </location>
</feature>
<evidence type="ECO:0000313" key="10">
    <source>
        <dbReference type="Proteomes" id="UP000029226"/>
    </source>
</evidence>
<evidence type="ECO:0000256" key="3">
    <source>
        <dbReference type="ARBA" id="ARBA00018111"/>
    </source>
</evidence>
<evidence type="ECO:0000256" key="4">
    <source>
        <dbReference type="ARBA" id="ARBA00022490"/>
    </source>
</evidence>
<comment type="subcellular location">
    <subcellularLocation>
        <location evidence="1">Cytoplasm</location>
    </subcellularLocation>
</comment>
<evidence type="ECO:0000313" key="7">
    <source>
        <dbReference type="EMBL" id="GAK74584.1"/>
    </source>
</evidence>
<comment type="caution">
    <text evidence="7">The sequence shown here is derived from an EMBL/GenBank/DDBJ whole genome shotgun (WGS) entry which is preliminary data.</text>
</comment>
<dbReference type="InterPro" id="IPR053924">
    <property type="entry name" value="RecX_HTH_2nd"/>
</dbReference>
<organism evidence="7 9">
    <name type="scientific">Nonlabens ulvanivorans</name>
    <name type="common">Persicivirga ulvanivorans</name>
    <dbReference type="NCBI Taxonomy" id="906888"/>
    <lineage>
        <taxon>Bacteria</taxon>
        <taxon>Pseudomonadati</taxon>
        <taxon>Bacteroidota</taxon>
        <taxon>Flavobacteriia</taxon>
        <taxon>Flavobacteriales</taxon>
        <taxon>Flavobacteriaceae</taxon>
        <taxon>Nonlabens</taxon>
    </lineage>
</organism>
<dbReference type="EMBL" id="BBLG01000001">
    <property type="protein sequence ID" value="GAK74584.1"/>
    <property type="molecule type" value="Genomic_DNA"/>
</dbReference>
<dbReference type="Pfam" id="PF21981">
    <property type="entry name" value="RecX_HTH3"/>
    <property type="match status" value="1"/>
</dbReference>
<evidence type="ECO:0000313" key="8">
    <source>
        <dbReference type="EMBL" id="GAK98451.1"/>
    </source>
</evidence>
<keyword evidence="4" id="KW-0963">Cytoplasm</keyword>
<comment type="similarity">
    <text evidence="2">Belongs to the RecX family.</text>
</comment>
<proteinExistence type="inferred from homology"/>
<dbReference type="Proteomes" id="UP000028980">
    <property type="component" value="Unassembled WGS sequence"/>
</dbReference>
<dbReference type="InterPro" id="IPR003783">
    <property type="entry name" value="Regulatory_RecX"/>
</dbReference>
<protein>
    <recommendedName>
        <fullName evidence="3">Regulatory protein RecX</fullName>
    </recommendedName>
</protein>
<dbReference type="EMBL" id="BBMM01000001">
    <property type="protein sequence ID" value="GAK98451.1"/>
    <property type="molecule type" value="Genomic_DNA"/>
</dbReference>
<accession>A0A081D6N8</accession>
<evidence type="ECO:0000256" key="1">
    <source>
        <dbReference type="ARBA" id="ARBA00004496"/>
    </source>
</evidence>
<evidence type="ECO:0000313" key="9">
    <source>
        <dbReference type="Proteomes" id="UP000028980"/>
    </source>
</evidence>
<dbReference type="GO" id="GO:0005737">
    <property type="term" value="C:cytoplasm"/>
    <property type="evidence" value="ECO:0007669"/>
    <property type="project" value="UniProtKB-SubCell"/>
</dbReference>
<feature type="domain" description="RecX third three-helical" evidence="6">
    <location>
        <begin position="115"/>
        <end position="151"/>
    </location>
</feature>
<dbReference type="Pfam" id="PF02631">
    <property type="entry name" value="RecX_HTH2"/>
    <property type="match status" value="1"/>
</dbReference>
<evidence type="ECO:0000259" key="6">
    <source>
        <dbReference type="Pfam" id="PF21981"/>
    </source>
</evidence>
<name>A0A081D6N8_NONUL</name>
<dbReference type="Proteomes" id="UP000029226">
    <property type="component" value="Unassembled WGS sequence"/>
</dbReference>
<dbReference type="InterPro" id="IPR053925">
    <property type="entry name" value="RecX_HTH_3rd"/>
</dbReference>
<sequence>MQQETFTVEQATRAIERYCVYQERCHKEVEDKLRKMGMIQLAIDEIIPHLIQHNFLNETRFSQSYARGKFRYKHWGGRNRIIRELKLRKIGERNIKIALQEITPEEYEVSFDTLSRKRYEQLHSEKDKYRKRKKLADYLLYRGWEGDLVYDKVKELIS</sequence>
<dbReference type="GO" id="GO:0006282">
    <property type="term" value="P:regulation of DNA repair"/>
    <property type="evidence" value="ECO:0007669"/>
    <property type="project" value="InterPro"/>
</dbReference>